<dbReference type="Proteomes" id="UP000065521">
    <property type="component" value="Unassembled WGS sequence"/>
</dbReference>
<gene>
    <name evidence="2" type="ORF">WI38_23635</name>
</gene>
<proteinExistence type="predicted"/>
<organism evidence="2 3">
    <name type="scientific">Burkholderia ubonensis</name>
    <dbReference type="NCBI Taxonomy" id="101571"/>
    <lineage>
        <taxon>Bacteria</taxon>
        <taxon>Pseudomonadati</taxon>
        <taxon>Pseudomonadota</taxon>
        <taxon>Betaproteobacteria</taxon>
        <taxon>Burkholderiales</taxon>
        <taxon>Burkholderiaceae</taxon>
        <taxon>Burkholderia</taxon>
        <taxon>Burkholderia cepacia complex</taxon>
    </lineage>
</organism>
<evidence type="ECO:0000313" key="3">
    <source>
        <dbReference type="Proteomes" id="UP000065521"/>
    </source>
</evidence>
<accession>A0A102JKW2</accession>
<dbReference type="AlphaFoldDB" id="A0A102JKW2"/>
<sequence length="63" mass="6767">MWLRRARAIRAGAGSSDQARQIDAPAVPARSRATRDDAPPLSAPPPAAGVTRQARLRGHFHQT</sequence>
<name>A0A102JKW2_9BURK</name>
<evidence type="ECO:0000256" key="1">
    <source>
        <dbReference type="SAM" id="MobiDB-lite"/>
    </source>
</evidence>
<protein>
    <submittedName>
        <fullName evidence="2">Uncharacterized protein</fullName>
    </submittedName>
</protein>
<dbReference type="EMBL" id="LOTN01000051">
    <property type="protein sequence ID" value="KUZ85904.1"/>
    <property type="molecule type" value="Genomic_DNA"/>
</dbReference>
<feature type="compositionally biased region" description="Basic residues" evidence="1">
    <location>
        <begin position="54"/>
        <end position="63"/>
    </location>
</feature>
<feature type="region of interest" description="Disordered" evidence="1">
    <location>
        <begin position="1"/>
        <end position="63"/>
    </location>
</feature>
<evidence type="ECO:0000313" key="2">
    <source>
        <dbReference type="EMBL" id="KUZ85904.1"/>
    </source>
</evidence>
<reference evidence="2 3" key="1">
    <citation type="submission" date="2015-11" db="EMBL/GenBank/DDBJ databases">
        <title>Expanding the genomic diversity of Burkholderia species for the development of highly accurate diagnostics.</title>
        <authorList>
            <person name="Sahl J."/>
            <person name="Keim P."/>
            <person name="Wagner D."/>
        </authorList>
    </citation>
    <scope>NUCLEOTIDE SEQUENCE [LARGE SCALE GENOMIC DNA]</scope>
    <source>
        <strain evidence="2 3">RF32-BP4</strain>
    </source>
</reference>
<comment type="caution">
    <text evidence="2">The sequence shown here is derived from an EMBL/GenBank/DDBJ whole genome shotgun (WGS) entry which is preliminary data.</text>
</comment>